<evidence type="ECO:0000313" key="2">
    <source>
        <dbReference type="EMBL" id="QJA59030.1"/>
    </source>
</evidence>
<evidence type="ECO:0000313" key="1">
    <source>
        <dbReference type="EMBL" id="QJA47314.1"/>
    </source>
</evidence>
<dbReference type="EMBL" id="MT144039">
    <property type="protein sequence ID" value="QJA47314.1"/>
    <property type="molecule type" value="Genomic_DNA"/>
</dbReference>
<accession>A0A6H1ZIC5</accession>
<reference evidence="1" key="1">
    <citation type="submission" date="2020-03" db="EMBL/GenBank/DDBJ databases">
        <title>The deep terrestrial virosphere.</title>
        <authorList>
            <person name="Holmfeldt K."/>
            <person name="Nilsson E."/>
            <person name="Simone D."/>
            <person name="Lopez-Fernandez M."/>
            <person name="Wu X."/>
            <person name="de Brujin I."/>
            <person name="Lundin D."/>
            <person name="Andersson A."/>
            <person name="Bertilsson S."/>
            <person name="Dopson M."/>
        </authorList>
    </citation>
    <scope>NUCLEOTIDE SEQUENCE</scope>
    <source>
        <strain evidence="2">MM415B01374</strain>
        <strain evidence="1">TM448A00646</strain>
        <strain evidence="3">TM448B00781</strain>
    </source>
</reference>
<protein>
    <submittedName>
        <fullName evidence="1">Uncharacterized protein</fullName>
    </submittedName>
</protein>
<dbReference type="EMBL" id="MT141351">
    <property type="protein sequence ID" value="QJA59030.1"/>
    <property type="molecule type" value="Genomic_DNA"/>
</dbReference>
<name>A0A6H1ZIC5_9ZZZZ</name>
<dbReference type="AlphaFoldDB" id="A0A6H1ZIC5"/>
<organism evidence="1">
    <name type="scientific">viral metagenome</name>
    <dbReference type="NCBI Taxonomy" id="1070528"/>
    <lineage>
        <taxon>unclassified sequences</taxon>
        <taxon>metagenomes</taxon>
        <taxon>organismal metagenomes</taxon>
    </lineage>
</organism>
<gene>
    <name evidence="2" type="ORF">MM415B01374_0020</name>
    <name evidence="1" type="ORF">TM448A00646_0020</name>
    <name evidence="3" type="ORF">TM448B00781_0020</name>
</gene>
<evidence type="ECO:0000313" key="3">
    <source>
        <dbReference type="EMBL" id="QJH96632.1"/>
    </source>
</evidence>
<sequence length="62" mass="7151">MMPTRWEAALAEPLDQTLISDSKVEYDFSRPLYRCAICCQEGEMSLHKYVDECPFFEDAAQA</sequence>
<dbReference type="EMBL" id="MT144657">
    <property type="protein sequence ID" value="QJH96632.1"/>
    <property type="molecule type" value="Genomic_DNA"/>
</dbReference>
<proteinExistence type="predicted"/>